<feature type="region of interest" description="Disordered" evidence="1">
    <location>
        <begin position="400"/>
        <end position="433"/>
    </location>
</feature>
<feature type="compositionally biased region" description="Basic and acidic residues" evidence="1">
    <location>
        <begin position="354"/>
        <end position="376"/>
    </location>
</feature>
<sequence>MQPNSLASAYRGYPYVYNDSIYTGQPLCRTQHAQVHVPIASQGHAQRMRMDDSGLYAYAGGMPDTLPPNSLIQSSGAGLSPAAFSYAYPLGPNVQKGYASTIYPDPPASDTSVYPTQRDYDCMSHGSTLMEGCGRVGADIQSCCRETRHLRHTAAYLDDEKLQYARVYSESSSDDGENHAYHPTARRRRRTTGGKLLRSPPRRDRLKSSRSGQRTASRPPALPSVKQQSFDSIRPDDQYKPIPAARESDGRRKAICRSTPDRYSTTRSPIRYAYPDREPRNYEEDAGARVRPETLRLDALHITSHAQVHTSPVAEDAHVARFDGHHRHSDSRTHEALGSTSPRAYPEDPSLGRAEMDLRSRRPRSGDNDVLQRRLDRSESMSDYHFNNLLPEEFAEIYPLPSKRNSPSRLHRQGYGGNAPAGPMTRSKLHPDF</sequence>
<dbReference type="EMBL" id="BLZA01000019">
    <property type="protein sequence ID" value="GHJ86931.1"/>
    <property type="molecule type" value="Genomic_DNA"/>
</dbReference>
<reference evidence="2" key="1">
    <citation type="submission" date="2020-07" db="EMBL/GenBank/DDBJ databases">
        <title>Draft Genome Sequence of a Deep-Sea Yeast, Naganishia (Cryptococcus) liquefaciens strain N6.</title>
        <authorList>
            <person name="Han Y.W."/>
            <person name="Kajitani R."/>
            <person name="Morimoto H."/>
            <person name="Parhat M."/>
            <person name="Tsubouchi H."/>
            <person name="Bakenova O."/>
            <person name="Ogata M."/>
            <person name="Argunhan B."/>
            <person name="Aoki R."/>
            <person name="Kajiwara S."/>
            <person name="Itoh T."/>
            <person name="Iwasaki H."/>
        </authorList>
    </citation>
    <scope>NUCLEOTIDE SEQUENCE</scope>
    <source>
        <strain evidence="2">N6</strain>
    </source>
</reference>
<feature type="region of interest" description="Disordered" evidence="1">
    <location>
        <begin position="168"/>
        <end position="289"/>
    </location>
</feature>
<dbReference type="Proteomes" id="UP000620104">
    <property type="component" value="Unassembled WGS sequence"/>
</dbReference>
<proteinExistence type="predicted"/>
<dbReference type="AlphaFoldDB" id="A0A8H3TU15"/>
<evidence type="ECO:0000313" key="3">
    <source>
        <dbReference type="Proteomes" id="UP000620104"/>
    </source>
</evidence>
<accession>A0A8H3TU15</accession>
<name>A0A8H3TU15_9TREE</name>
<evidence type="ECO:0000313" key="2">
    <source>
        <dbReference type="EMBL" id="GHJ86931.1"/>
    </source>
</evidence>
<feature type="region of interest" description="Disordered" evidence="1">
    <location>
        <begin position="324"/>
        <end position="376"/>
    </location>
</feature>
<gene>
    <name evidence="2" type="ORF">NliqN6_3333</name>
</gene>
<evidence type="ECO:0000256" key="1">
    <source>
        <dbReference type="SAM" id="MobiDB-lite"/>
    </source>
</evidence>
<comment type="caution">
    <text evidence="2">The sequence shown here is derived from an EMBL/GenBank/DDBJ whole genome shotgun (WGS) entry which is preliminary data.</text>
</comment>
<keyword evidence="3" id="KW-1185">Reference proteome</keyword>
<organism evidence="2 3">
    <name type="scientific">Naganishia liquefaciens</name>
    <dbReference type="NCBI Taxonomy" id="104408"/>
    <lineage>
        <taxon>Eukaryota</taxon>
        <taxon>Fungi</taxon>
        <taxon>Dikarya</taxon>
        <taxon>Basidiomycota</taxon>
        <taxon>Agaricomycotina</taxon>
        <taxon>Tremellomycetes</taxon>
        <taxon>Filobasidiales</taxon>
        <taxon>Filobasidiaceae</taxon>
        <taxon>Naganishia</taxon>
    </lineage>
</organism>
<dbReference type="OrthoDB" id="10624789at2759"/>
<feature type="compositionally biased region" description="Basic and acidic residues" evidence="1">
    <location>
        <begin position="274"/>
        <end position="289"/>
    </location>
</feature>
<protein>
    <submittedName>
        <fullName evidence="2">Uncharacterized protein</fullName>
    </submittedName>
</protein>